<gene>
    <name evidence="1" type="ORF">TH66_01815</name>
    <name evidence="2" type="ORF">TR74_19885</name>
</gene>
<evidence type="ECO:0000313" key="4">
    <source>
        <dbReference type="Proteomes" id="UP000070659"/>
    </source>
</evidence>
<sequence>MSPTRRTARLNRTVLVLIGLVLLAAGAVALARGLAVFPSVLGRPDAPLLTPALARYPADHAWFWPAVAAGSIILTLLSLRWLLTQTRTGAIKRLSLEPDHARGVTVLPADAAADAVTDDIATYPGVDRVKAVLVGPPSAPWLRLSVDVEDRADLDTLRSRIEGDALAHLRTALELDTIPTVLRLRFGPAHARHLA</sequence>
<dbReference type="PATRIC" id="fig|1469144.8.peg.4976"/>
<reference evidence="3" key="1">
    <citation type="submission" date="2015-02" db="EMBL/GenBank/DDBJ databases">
        <title>Physiological reanalysis, assessment of diazotrophy, and genome sequences of multiple isolates of Streptomyces thermoautotrophicus.</title>
        <authorList>
            <person name="MacKellar D.C."/>
            <person name="Lieber L."/>
            <person name="Norman J."/>
            <person name="Bolger A."/>
            <person name="Tobin C."/>
            <person name="Murray J.W."/>
            <person name="Friesen M."/>
            <person name="Prell J."/>
        </authorList>
    </citation>
    <scope>NUCLEOTIDE SEQUENCE [LARGE SCALE GENOMIC DNA]</scope>
    <source>
        <strain evidence="3">UBT1</strain>
    </source>
</reference>
<reference evidence="1 4" key="2">
    <citation type="submission" date="2015-02" db="EMBL/GenBank/DDBJ databases">
        <title>Physiological reanalysis, assessment of diazotrophy, and genome sequences of multiple isolates of Streptomyces thermoautotrophicus.</title>
        <authorList>
            <person name="MacKellar D.C."/>
            <person name="Lieber L."/>
            <person name="Norman J."/>
            <person name="Bolger A."/>
            <person name="Tobin C."/>
            <person name="Murray J.W."/>
            <person name="Prell J."/>
        </authorList>
    </citation>
    <scope>NUCLEOTIDE SEQUENCE [LARGE SCALE GENOMIC DNA]</scope>
    <source>
        <strain evidence="1 4">UBT1</strain>
    </source>
</reference>
<dbReference type="RefSeq" id="WP_067068014.1">
    <property type="nucleotide sequence ID" value="NZ_JYIJ01000011.1"/>
</dbReference>
<name>A0A132N636_9ACTN</name>
<evidence type="ECO:0000313" key="1">
    <source>
        <dbReference type="EMBL" id="KWX05460.1"/>
    </source>
</evidence>
<dbReference type="EMBL" id="JYIJ01000011">
    <property type="protein sequence ID" value="KWX05460.1"/>
    <property type="molecule type" value="Genomic_DNA"/>
</dbReference>
<comment type="caution">
    <text evidence="1">The sequence shown here is derived from an EMBL/GenBank/DDBJ whole genome shotgun (WGS) entry which is preliminary data.</text>
</comment>
<proteinExistence type="predicted"/>
<dbReference type="AlphaFoldDB" id="A0A132N636"/>
<protein>
    <recommendedName>
        <fullName evidence="5">Alkaline shock response membrane anchor protein AmaP</fullName>
    </recommendedName>
</protein>
<organism evidence="1 4">
    <name type="scientific">Carbonactinospora thermoautotrophica</name>
    <dbReference type="NCBI Taxonomy" id="1469144"/>
    <lineage>
        <taxon>Bacteria</taxon>
        <taxon>Bacillati</taxon>
        <taxon>Actinomycetota</taxon>
        <taxon>Actinomycetes</taxon>
        <taxon>Kitasatosporales</taxon>
        <taxon>Carbonactinosporaceae</taxon>
        <taxon>Carbonactinospora</taxon>
    </lineage>
</organism>
<evidence type="ECO:0008006" key="5">
    <source>
        <dbReference type="Google" id="ProtNLM"/>
    </source>
</evidence>
<evidence type="ECO:0000313" key="2">
    <source>
        <dbReference type="EMBL" id="KWX07089.1"/>
    </source>
</evidence>
<dbReference type="EMBL" id="JYIK01001075">
    <property type="protein sequence ID" value="KWX07089.1"/>
    <property type="molecule type" value="Genomic_DNA"/>
</dbReference>
<accession>A0A132N636</accession>
<dbReference type="Proteomes" id="UP000070659">
    <property type="component" value="Unassembled WGS sequence"/>
</dbReference>
<evidence type="ECO:0000313" key="3">
    <source>
        <dbReference type="Proteomes" id="UP000070598"/>
    </source>
</evidence>
<dbReference type="Proteomes" id="UP000070598">
    <property type="component" value="Unassembled WGS sequence"/>
</dbReference>